<reference evidence="5 6" key="1">
    <citation type="submission" date="2020-08" db="EMBL/GenBank/DDBJ databases">
        <title>Genomic Encyclopedia of Type Strains, Phase III (KMG-III): the genomes of soil and plant-associated and newly described type strains.</title>
        <authorList>
            <person name="Whitman W."/>
        </authorList>
    </citation>
    <scope>NUCLEOTIDE SEQUENCE [LARGE SCALE GENOMIC DNA]</scope>
    <source>
        <strain evidence="5 6">CECT 8075</strain>
    </source>
</reference>
<comment type="caution">
    <text evidence="5">The sequence shown here is derived from an EMBL/GenBank/DDBJ whole genome shotgun (WGS) entry which is preliminary data.</text>
</comment>
<name>A0A7W5DXT5_9BACT</name>
<dbReference type="AlphaFoldDB" id="A0A7W5DXT5"/>
<dbReference type="GO" id="GO:0043130">
    <property type="term" value="F:ubiquitin binding"/>
    <property type="evidence" value="ECO:0007669"/>
    <property type="project" value="InterPro"/>
</dbReference>
<evidence type="ECO:0000313" key="5">
    <source>
        <dbReference type="EMBL" id="MBB3206504.1"/>
    </source>
</evidence>
<evidence type="ECO:0000313" key="6">
    <source>
        <dbReference type="Proteomes" id="UP000536179"/>
    </source>
</evidence>
<evidence type="ECO:0000256" key="1">
    <source>
        <dbReference type="PROSITE-ProRule" id="PRU00221"/>
    </source>
</evidence>
<dbReference type="GO" id="GO:0030674">
    <property type="term" value="F:protein-macromolecule adaptor activity"/>
    <property type="evidence" value="ECO:0007669"/>
    <property type="project" value="InterPro"/>
</dbReference>
<dbReference type="GO" id="GO:0008092">
    <property type="term" value="F:cytoskeletal protein binding"/>
    <property type="evidence" value="ECO:0007669"/>
    <property type="project" value="InterPro"/>
</dbReference>
<dbReference type="Pfam" id="PF00400">
    <property type="entry name" value="WD40"/>
    <property type="match status" value="2"/>
</dbReference>
<feature type="chain" id="PRO_5030908690" evidence="3">
    <location>
        <begin position="26"/>
        <end position="773"/>
    </location>
</feature>
<dbReference type="Proteomes" id="UP000536179">
    <property type="component" value="Unassembled WGS sequence"/>
</dbReference>
<dbReference type="SUPFAM" id="SSF50998">
    <property type="entry name" value="Quinoprotein alcohol dehydrogenase-like"/>
    <property type="match status" value="1"/>
</dbReference>
<organism evidence="5 6">
    <name type="scientific">Aporhodopirellula rubra</name>
    <dbReference type="NCBI Taxonomy" id="980271"/>
    <lineage>
        <taxon>Bacteria</taxon>
        <taxon>Pseudomonadati</taxon>
        <taxon>Planctomycetota</taxon>
        <taxon>Planctomycetia</taxon>
        <taxon>Pirellulales</taxon>
        <taxon>Pirellulaceae</taxon>
        <taxon>Aporhodopirellula</taxon>
    </lineage>
</organism>
<evidence type="ECO:0000256" key="3">
    <source>
        <dbReference type="SAM" id="SignalP"/>
    </source>
</evidence>
<protein>
    <submittedName>
        <fullName evidence="5">WD40 repeat protein</fullName>
    </submittedName>
</protein>
<dbReference type="PANTHER" id="PTHR19879">
    <property type="entry name" value="TRANSCRIPTION INITIATION FACTOR TFIID"/>
    <property type="match status" value="1"/>
</dbReference>
<dbReference type="RefSeq" id="WP_184304969.1">
    <property type="nucleotide sequence ID" value="NZ_JACHXU010000006.1"/>
</dbReference>
<proteinExistence type="predicted"/>
<dbReference type="PROSITE" id="PS50082">
    <property type="entry name" value="WD_REPEATS_2"/>
    <property type="match status" value="1"/>
</dbReference>
<dbReference type="PANTHER" id="PTHR19879:SF9">
    <property type="entry name" value="TRANSCRIPTION INITIATION FACTOR TFIID SUBUNIT 5"/>
    <property type="match status" value="1"/>
</dbReference>
<evidence type="ECO:0000256" key="2">
    <source>
        <dbReference type="SAM" id="MobiDB-lite"/>
    </source>
</evidence>
<dbReference type="Gene3D" id="2.30.30.700">
    <property type="entry name" value="SLA1 homology domain 1"/>
    <property type="match status" value="1"/>
</dbReference>
<dbReference type="SMART" id="SM00320">
    <property type="entry name" value="WD40"/>
    <property type="match status" value="5"/>
</dbReference>
<dbReference type="InterPro" id="IPR011047">
    <property type="entry name" value="Quinoprotein_ADH-like_sf"/>
</dbReference>
<dbReference type="EMBL" id="JACHXU010000006">
    <property type="protein sequence ID" value="MBB3206504.1"/>
    <property type="molecule type" value="Genomic_DNA"/>
</dbReference>
<feature type="repeat" description="WD" evidence="1">
    <location>
        <begin position="572"/>
        <end position="613"/>
    </location>
</feature>
<dbReference type="InterPro" id="IPR007131">
    <property type="entry name" value="SHD1"/>
</dbReference>
<feature type="region of interest" description="Disordered" evidence="2">
    <location>
        <begin position="377"/>
        <end position="404"/>
    </location>
</feature>
<dbReference type="InterPro" id="IPR001680">
    <property type="entry name" value="WD40_rpt"/>
</dbReference>
<dbReference type="Pfam" id="PF03983">
    <property type="entry name" value="SHD1"/>
    <property type="match status" value="1"/>
</dbReference>
<keyword evidence="6" id="KW-1185">Reference proteome</keyword>
<sequence>MFDFRRSAVFLLVLNLCFGAIAVQAEDLIDAHDDMVRYKLSNMRVTKGITGDQIAFDYRRTREGSGRARIAARTDHGESRILGMPITIEASGTIRLRDMFSRTREIMNRGNDDFGIEFYFVVDVAPGFGPGGRFLVSNAVVHGKMNTKVQSRPPNAEELRALEMERKSKLPPESVPSGYVRGTDNTPLVPGAPIMIGSIGEWKPAVVVETPSSQFVRALVADSKTIRTVQRKDWIAVSNDTLSQIKSNSSQFTLDIRTLPKGNVVLDDDMQPLESAMGLLKGTPLLREKNSKWEDVYFISSDNISVRVLVRSSRDSKVEFVPVKKLVIRDRTLSDQKSEAAKESFAANVAEYERKLKSMSGTGGAMASAGGLATDVVKDSPALSPPSSVPATPKLGPKRQWSDQSGKFKIDAKLVKQEDGSVFLRRDDQRTIEVPVNKLSEKDQAYLLEIASVEESPFNNVVDVPGAGGDVNYAEMMRPVTTFGDLRWGAKSVAISPGKRFLLIGRKAASASLCDLKTGEILVDSGRMDHMGDIGVCGFTPDGKRIVLGGYKGIFEVYKASDTGKLELEGQYPVHEKEITSLAFSPDGLHAFSGDTAKVARYWKVQTGELIASVDGFDGKVKATRITPSGNQLIATDGKTLKAFSVDESKVIAEFQVGRSHASGQAAAISPDGRMLAVGDGYKIDLWDLSKQQKLSTMEGSEINWSMTFAPDNRHLISGGNGVIYVWDCERRMKLQTNTVGKSFYVQAVAVSPDGTHVTSPSDHSSVVVLSVQ</sequence>
<accession>A0A7W5DXT5</accession>
<dbReference type="Gene3D" id="2.130.10.10">
    <property type="entry name" value="YVTN repeat-like/Quinoprotein amine dehydrogenase"/>
    <property type="match status" value="2"/>
</dbReference>
<feature type="signal peptide" evidence="3">
    <location>
        <begin position="1"/>
        <end position="25"/>
    </location>
</feature>
<dbReference type="GO" id="GO:0042802">
    <property type="term" value="F:identical protein binding"/>
    <property type="evidence" value="ECO:0007669"/>
    <property type="project" value="InterPro"/>
</dbReference>
<feature type="domain" description="SLA1 homology" evidence="4">
    <location>
        <begin position="393"/>
        <end position="448"/>
    </location>
</feature>
<keyword evidence="3" id="KW-0732">Signal</keyword>
<keyword evidence="1" id="KW-0853">WD repeat</keyword>
<dbReference type="InterPro" id="IPR015943">
    <property type="entry name" value="WD40/YVTN_repeat-like_dom_sf"/>
</dbReference>
<gene>
    <name evidence="5" type="ORF">FHS27_002313</name>
</gene>
<evidence type="ECO:0000259" key="4">
    <source>
        <dbReference type="Pfam" id="PF03983"/>
    </source>
</evidence>